<dbReference type="KEGG" id="bfm:BP422_21605"/>
<dbReference type="InterPro" id="IPR035901">
    <property type="entry name" value="GIY-YIG_endonuc_sf"/>
</dbReference>
<reference evidence="1 2" key="1">
    <citation type="submission" date="2016-11" db="EMBL/GenBank/DDBJ databases">
        <authorList>
            <person name="Jaros S."/>
            <person name="Januszkiewicz K."/>
            <person name="Wedrychowicz H."/>
        </authorList>
    </citation>
    <scope>NUCLEOTIDE SEQUENCE [LARGE SCALE GENOMIC DNA]</scope>
    <source>
        <strain evidence="1 2">NF2</strain>
    </source>
</reference>
<dbReference type="EMBL" id="CP018145">
    <property type="protein sequence ID" value="ASJ55913.1"/>
    <property type="molecule type" value="Genomic_DNA"/>
</dbReference>
<gene>
    <name evidence="1" type="ORF">BP422_21605</name>
</gene>
<proteinExistence type="predicted"/>
<dbReference type="Proteomes" id="UP000197781">
    <property type="component" value="Chromosome"/>
</dbReference>
<dbReference type="RefSeq" id="WP_088909532.1">
    <property type="nucleotide sequence ID" value="NZ_CP018145.1"/>
</dbReference>
<sequence length="119" mass="14317">MNREELKQLYKESETQAGVYQIKNTQNQKVWITATRNLKTMNGKLFTLKMGSHINKQLQQEWNEYGEEAFVFEVLEVLKKKEDGFFDEKDALKKLEQKWLDQLQPYGERGYHQEKKKEQ</sequence>
<organism evidence="1 2">
    <name type="scientific">Brevibacillus formosus</name>
    <dbReference type="NCBI Taxonomy" id="54913"/>
    <lineage>
        <taxon>Bacteria</taxon>
        <taxon>Bacillati</taxon>
        <taxon>Bacillota</taxon>
        <taxon>Bacilli</taxon>
        <taxon>Bacillales</taxon>
        <taxon>Paenibacillaceae</taxon>
        <taxon>Brevibacillus</taxon>
    </lineage>
</organism>
<dbReference type="Gene3D" id="3.40.1440.10">
    <property type="entry name" value="GIY-YIG endonuclease"/>
    <property type="match status" value="1"/>
</dbReference>
<evidence type="ECO:0000313" key="1">
    <source>
        <dbReference type="EMBL" id="ASJ55913.1"/>
    </source>
</evidence>
<accession>A0A220MLT9</accession>
<evidence type="ECO:0000313" key="2">
    <source>
        <dbReference type="Proteomes" id="UP000197781"/>
    </source>
</evidence>
<dbReference type="SUPFAM" id="SSF82771">
    <property type="entry name" value="GIY-YIG endonuclease"/>
    <property type="match status" value="1"/>
</dbReference>
<dbReference type="CDD" id="cd10451">
    <property type="entry name" value="GIY-YIG_LuxR_like"/>
    <property type="match status" value="1"/>
</dbReference>
<protein>
    <submittedName>
        <fullName evidence="1">LuxR family transcriptional regulator</fullName>
    </submittedName>
</protein>
<name>A0A220MLT9_9BACL</name>
<dbReference type="AlphaFoldDB" id="A0A220MLT9"/>